<dbReference type="PROSITE" id="PS50011">
    <property type="entry name" value="PROTEIN_KINASE_DOM"/>
    <property type="match status" value="1"/>
</dbReference>
<evidence type="ECO:0000256" key="1">
    <source>
        <dbReference type="ARBA" id="ARBA00022679"/>
    </source>
</evidence>
<feature type="compositionally biased region" description="Pro residues" evidence="6">
    <location>
        <begin position="381"/>
        <end position="394"/>
    </location>
</feature>
<evidence type="ECO:0000313" key="9">
    <source>
        <dbReference type="Proteomes" id="UP000256345"/>
    </source>
</evidence>
<proteinExistence type="predicted"/>
<feature type="region of interest" description="Disordered" evidence="6">
    <location>
        <begin position="362"/>
        <end position="420"/>
    </location>
</feature>
<dbReference type="Pfam" id="PF00069">
    <property type="entry name" value="Pkinase"/>
    <property type="match status" value="1"/>
</dbReference>
<feature type="binding site" evidence="5">
    <location>
        <position position="67"/>
    </location>
    <ligand>
        <name>ATP</name>
        <dbReference type="ChEBI" id="CHEBI:30616"/>
    </ligand>
</feature>
<comment type="caution">
    <text evidence="8">The sequence shown here is derived from an EMBL/GenBank/DDBJ whole genome shotgun (WGS) entry which is preliminary data.</text>
</comment>
<name>A0ABX9JM72_9BACT</name>
<dbReference type="SMART" id="SM00220">
    <property type="entry name" value="S_TKc"/>
    <property type="match status" value="1"/>
</dbReference>
<dbReference type="PROSITE" id="PS00108">
    <property type="entry name" value="PROTEIN_KINASE_ST"/>
    <property type="match status" value="1"/>
</dbReference>
<evidence type="ECO:0000256" key="3">
    <source>
        <dbReference type="ARBA" id="ARBA00022777"/>
    </source>
</evidence>
<dbReference type="InterPro" id="IPR000719">
    <property type="entry name" value="Prot_kinase_dom"/>
</dbReference>
<dbReference type="GO" id="GO:0016301">
    <property type="term" value="F:kinase activity"/>
    <property type="evidence" value="ECO:0007669"/>
    <property type="project" value="UniProtKB-KW"/>
</dbReference>
<keyword evidence="4 5" id="KW-0067">ATP-binding</keyword>
<dbReference type="InterPro" id="IPR017441">
    <property type="entry name" value="Protein_kinase_ATP_BS"/>
</dbReference>
<organism evidence="8 9">
    <name type="scientific">Archangium gephyra</name>
    <dbReference type="NCBI Taxonomy" id="48"/>
    <lineage>
        <taxon>Bacteria</taxon>
        <taxon>Pseudomonadati</taxon>
        <taxon>Myxococcota</taxon>
        <taxon>Myxococcia</taxon>
        <taxon>Myxococcales</taxon>
        <taxon>Cystobacterineae</taxon>
        <taxon>Archangiaceae</taxon>
        <taxon>Archangium</taxon>
    </lineage>
</organism>
<keyword evidence="1" id="KW-0808">Transferase</keyword>
<keyword evidence="9" id="KW-1185">Reference proteome</keyword>
<feature type="domain" description="Protein kinase" evidence="7">
    <location>
        <begin position="39"/>
        <end position="311"/>
    </location>
</feature>
<evidence type="ECO:0000256" key="2">
    <source>
        <dbReference type="ARBA" id="ARBA00022741"/>
    </source>
</evidence>
<dbReference type="PROSITE" id="PS00107">
    <property type="entry name" value="PROTEIN_KINASE_ATP"/>
    <property type="match status" value="1"/>
</dbReference>
<protein>
    <submittedName>
        <fullName evidence="8">Serine/threonine-protein kinase</fullName>
    </submittedName>
</protein>
<evidence type="ECO:0000256" key="6">
    <source>
        <dbReference type="SAM" id="MobiDB-lite"/>
    </source>
</evidence>
<keyword evidence="2 5" id="KW-0547">Nucleotide-binding</keyword>
<sequence>MSTHPPFPSPEHPILRGAVAALNPPGTSPLPVGTRIGGDVVEGVLGSGGFATVYRVRSPSGYVSALKLLPLDEGPERAERAWREMSLGTRLSHLNLVRQLGAGQWPLENPRYLWVKLELVEGPTLDEWGLASGRTLGDVVDRALEVARALAVSHEAGVLHRDVKEANILVRQKTGEAVLVDFGVAWHPAYPTLTKGMFPPGTPAYRAPEAWAYGRAHAGEPGAHYRAGVGDDLYALGVVLYRLLTGRFPFRPAEHGGEDVEAVLHRTPLPPHLVNSRVPLEVEVVCLRLLAKRPEARYPDAVTLCQVLEELRARTDVDWTGVLHPERRRPVKPWARWGRVLTVVGVGLAAALGAWWLGSSQEVAPGRPEPEPVRAVAAPLPEAPPPPAAAPPLAPRKDSAPVKQPPQTTSGPQLEAAPKRRSAAVRNACLGLTGAALQACMGAPQQVPPERPAPPPQACPAGAVETMTGTLGLRIGERRSMDWNDVRGRGVQVHEDTPLRVAGNWEAGANRWGKGYKIALPNNTWLFGRLYVKEGRVYGRFTEARTPLGVVYPVCLELLDTDGHVGLELWPGSGPGKMLVDPVVEVRVVDRFK</sequence>
<evidence type="ECO:0000256" key="4">
    <source>
        <dbReference type="ARBA" id="ARBA00022840"/>
    </source>
</evidence>
<evidence type="ECO:0000256" key="5">
    <source>
        <dbReference type="PROSITE-ProRule" id="PRU10141"/>
    </source>
</evidence>
<keyword evidence="3 8" id="KW-0418">Kinase</keyword>
<dbReference type="Proteomes" id="UP000256345">
    <property type="component" value="Unassembled WGS sequence"/>
</dbReference>
<dbReference type="Gene3D" id="1.10.510.10">
    <property type="entry name" value="Transferase(Phosphotransferase) domain 1"/>
    <property type="match status" value="1"/>
</dbReference>
<dbReference type="RefSeq" id="WP_082175074.1">
    <property type="nucleotide sequence ID" value="NZ_CP011509.1"/>
</dbReference>
<dbReference type="Gene3D" id="3.30.200.20">
    <property type="entry name" value="Phosphorylase Kinase, domain 1"/>
    <property type="match status" value="1"/>
</dbReference>
<dbReference type="SUPFAM" id="SSF56112">
    <property type="entry name" value="Protein kinase-like (PK-like)"/>
    <property type="match status" value="1"/>
</dbReference>
<dbReference type="PANTHER" id="PTHR43289:SF6">
    <property type="entry name" value="SERINE_THREONINE-PROTEIN KINASE NEKL-3"/>
    <property type="match status" value="1"/>
</dbReference>
<dbReference type="EMBL" id="QUMU01000020">
    <property type="protein sequence ID" value="REG20758.1"/>
    <property type="molecule type" value="Genomic_DNA"/>
</dbReference>
<gene>
    <name evidence="8" type="ORF">ATI61_120114</name>
</gene>
<evidence type="ECO:0000259" key="7">
    <source>
        <dbReference type="PROSITE" id="PS50011"/>
    </source>
</evidence>
<evidence type="ECO:0000313" key="8">
    <source>
        <dbReference type="EMBL" id="REG20758.1"/>
    </source>
</evidence>
<dbReference type="CDD" id="cd14014">
    <property type="entry name" value="STKc_PknB_like"/>
    <property type="match status" value="1"/>
</dbReference>
<accession>A0ABX9JM72</accession>
<reference evidence="8 9" key="1">
    <citation type="submission" date="2018-08" db="EMBL/GenBank/DDBJ databases">
        <title>Genomic Encyclopedia of Archaeal and Bacterial Type Strains, Phase II (KMG-II): from individual species to whole genera.</title>
        <authorList>
            <person name="Goeker M."/>
        </authorList>
    </citation>
    <scope>NUCLEOTIDE SEQUENCE [LARGE SCALE GENOMIC DNA]</scope>
    <source>
        <strain evidence="8 9">DSM 2261</strain>
    </source>
</reference>
<dbReference type="InterPro" id="IPR011009">
    <property type="entry name" value="Kinase-like_dom_sf"/>
</dbReference>
<dbReference type="InterPro" id="IPR008271">
    <property type="entry name" value="Ser/Thr_kinase_AS"/>
</dbReference>
<dbReference type="PANTHER" id="PTHR43289">
    <property type="entry name" value="MITOGEN-ACTIVATED PROTEIN KINASE KINASE KINASE 20-RELATED"/>
    <property type="match status" value="1"/>
</dbReference>